<feature type="compositionally biased region" description="Basic and acidic residues" evidence="3">
    <location>
        <begin position="228"/>
        <end position="248"/>
    </location>
</feature>
<accession>A0A6U3TSP6</accession>
<dbReference type="PRINTS" id="PR00380">
    <property type="entry name" value="KINESINHEAVY"/>
</dbReference>
<dbReference type="Pfam" id="PF00225">
    <property type="entry name" value="Kinesin"/>
    <property type="match status" value="1"/>
</dbReference>
<dbReference type="InterPro" id="IPR036961">
    <property type="entry name" value="Kinesin_motor_dom_sf"/>
</dbReference>
<organism evidence="5">
    <name type="scientific">Ditylum brightwellii</name>
    <dbReference type="NCBI Taxonomy" id="49249"/>
    <lineage>
        <taxon>Eukaryota</taxon>
        <taxon>Sar</taxon>
        <taxon>Stramenopiles</taxon>
        <taxon>Ochrophyta</taxon>
        <taxon>Bacillariophyta</taxon>
        <taxon>Mediophyceae</taxon>
        <taxon>Lithodesmiophycidae</taxon>
        <taxon>Lithodesmiales</taxon>
        <taxon>Lithodesmiaceae</taxon>
        <taxon>Ditylum</taxon>
    </lineage>
</organism>
<feature type="compositionally biased region" description="Basic and acidic residues" evidence="3">
    <location>
        <begin position="147"/>
        <end position="188"/>
    </location>
</feature>
<reference evidence="5" key="1">
    <citation type="submission" date="2021-01" db="EMBL/GenBank/DDBJ databases">
        <authorList>
            <person name="Corre E."/>
            <person name="Pelletier E."/>
            <person name="Niang G."/>
            <person name="Scheremetjew M."/>
            <person name="Finn R."/>
            <person name="Kale V."/>
            <person name="Holt S."/>
            <person name="Cochrane G."/>
            <person name="Meng A."/>
            <person name="Brown T."/>
            <person name="Cohen L."/>
        </authorList>
    </citation>
    <scope>NUCLEOTIDE SEQUENCE</scope>
    <source>
        <strain evidence="5">Pop2</strain>
    </source>
</reference>
<dbReference type="GO" id="GO:0003777">
    <property type="term" value="F:microtubule motor activity"/>
    <property type="evidence" value="ECO:0007669"/>
    <property type="project" value="InterPro"/>
</dbReference>
<keyword evidence="1" id="KW-0505">Motor protein</keyword>
<keyword evidence="1" id="KW-0547">Nucleotide-binding</keyword>
<dbReference type="GO" id="GO:0005524">
    <property type="term" value="F:ATP binding"/>
    <property type="evidence" value="ECO:0007669"/>
    <property type="project" value="UniProtKB-UniRule"/>
</dbReference>
<keyword evidence="1" id="KW-0067">ATP-binding</keyword>
<proteinExistence type="inferred from homology"/>
<feature type="compositionally biased region" description="Basic and acidic residues" evidence="3">
    <location>
        <begin position="1226"/>
        <end position="1235"/>
    </location>
</feature>
<feature type="region of interest" description="Disordered" evidence="3">
    <location>
        <begin position="1058"/>
        <end position="1095"/>
    </location>
</feature>
<dbReference type="SUPFAM" id="SSF52540">
    <property type="entry name" value="P-loop containing nucleoside triphosphate hydrolases"/>
    <property type="match status" value="1"/>
</dbReference>
<evidence type="ECO:0000256" key="1">
    <source>
        <dbReference type="PROSITE-ProRule" id="PRU00283"/>
    </source>
</evidence>
<dbReference type="GO" id="GO:0015630">
    <property type="term" value="C:microtubule cytoskeleton"/>
    <property type="evidence" value="ECO:0007669"/>
    <property type="project" value="TreeGrafter"/>
</dbReference>
<evidence type="ECO:0000256" key="3">
    <source>
        <dbReference type="SAM" id="MobiDB-lite"/>
    </source>
</evidence>
<dbReference type="PROSITE" id="PS50067">
    <property type="entry name" value="KINESIN_MOTOR_2"/>
    <property type="match status" value="1"/>
</dbReference>
<dbReference type="SMART" id="SM00129">
    <property type="entry name" value="KISc"/>
    <property type="match status" value="1"/>
</dbReference>
<feature type="binding site" evidence="1">
    <location>
        <begin position="759"/>
        <end position="766"/>
    </location>
    <ligand>
        <name>ATP</name>
        <dbReference type="ChEBI" id="CHEBI:30616"/>
    </ligand>
</feature>
<dbReference type="GO" id="GO:0007018">
    <property type="term" value="P:microtubule-based movement"/>
    <property type="evidence" value="ECO:0007669"/>
    <property type="project" value="InterPro"/>
</dbReference>
<dbReference type="GO" id="GO:0008017">
    <property type="term" value="F:microtubule binding"/>
    <property type="evidence" value="ECO:0007669"/>
    <property type="project" value="InterPro"/>
</dbReference>
<feature type="region of interest" description="Disordered" evidence="3">
    <location>
        <begin position="265"/>
        <end position="291"/>
    </location>
</feature>
<dbReference type="PANTHER" id="PTHR47972">
    <property type="entry name" value="KINESIN-LIKE PROTEIN KLP-3"/>
    <property type="match status" value="1"/>
</dbReference>
<gene>
    <name evidence="5" type="ORF">DBRI1063_LOCUS20182</name>
</gene>
<evidence type="ECO:0000313" key="5">
    <source>
        <dbReference type="EMBL" id="CAD9348004.1"/>
    </source>
</evidence>
<dbReference type="Gene3D" id="3.40.850.10">
    <property type="entry name" value="Kinesin motor domain"/>
    <property type="match status" value="1"/>
</dbReference>
<feature type="compositionally biased region" description="Basic and acidic residues" evidence="3">
    <location>
        <begin position="1330"/>
        <end position="1340"/>
    </location>
</feature>
<feature type="domain" description="Kinesin motor" evidence="4">
    <location>
        <begin position="677"/>
        <end position="1028"/>
    </location>
</feature>
<feature type="compositionally biased region" description="Basic and acidic residues" evidence="3">
    <location>
        <begin position="275"/>
        <end position="291"/>
    </location>
</feature>
<sequence>MAFGGVSSPMLPTVADREAELAALQTAFDEYIASSRELEEELDAELAKMQEKLAESSAANAALASQLENVTPQLTSIEQALSVARSKLERESASRRKAELAQDEAEARARQLEGAIGALREECDSLHEELAFKEGEMEEAKIELEVANESHRQEVEDLKSEIEALEGKSGDGGADKGTARRESVGSHDEVDEIMGDSKKDSESPDGSAEYIQTLEDELELVTEQLIESEQKLSETEGKLADAERMREEAEAKLCLASDESVSVALRSKVDNSSVEEEKKQRDSEGEAQQIKEDLELLNEELLLTQEELRAAEQEARANSDALIDASNKHAEKISDLEGEITRLLADNRSSKLEVEALEKALRDSNDEASSLREEIDNMEEALINAKKDHSAVMEEIEALQSAFDSATSEAEQDGGDKVREELTKEMLETHSREVAELKEELEGLNKANISLQAMVEQSGNTAASAATTEMITLRTQLEQAKSELGKHKKDAGQLQTDLQEQITKAEKELETAERELDAIRKELADSKAKNESSVKKSKPARARSDVPLTLNELEGDAEGLMLFAKDQGKQIESLKEQLRMAEVKTKKLEKEVKSLSIELGGNPDGSIVISKGFSPASTGGSGGGEIDDDESVNVEKVLASADQEKIAKELRALAKKSSMQQEHNAELLSKILRLQGNIQVCCRIRPMKISEIQDGQRMVSEALSETEIGCFESRTKAWKSYQFDKVWGPETTQKSVYKDVEPMALSVVDGYNACIFAYGQTGSGKTFTMEGVRENKQYGISARTIHKVFNLLSYRERLHNAAAMAESAAAGEENPAVDSRDESSDARFTFSIEVGMLEIYNDDVFDLLSPSGNKKSVDIRRDSEGRVGVPDMTKEKVNSLEDVLNLLAKGNKNRAVAATSLNEHSSRSHMVLNVQVTSTVEGEPPNKGNLFLVDLAGSERVLKSEVVGKALDEAKHINKSLAALGNVMEALDRKASHVPYRDSKLTHLLQDSLGGNSRTMMVVTVCPTSNSYDETQCALKFATRVRRINLGTAQRNVTSKNLEETVKNLTSEIKLLSKAKERSENQMHSLKRENERVQERLKQSAETRSKTHDEKRAMEVLRKSNAEMTTRWQKEKAKREEQVQDLENVQNELKQLQQKLRKVQREGEEFERKMQEKESEISKLTKEMRKAKEASSAANIRARKAQVMQSRIASPKSSSAPVPKLNHPSKLARPTSSRASNGKGTESSKAKKESSEGSSSDANVEEIRGKVLELLEKYDPKKVNKIDTIMERFKGREMSLMEKMEARYEGGSVADSTDDLTSGGASESGAGKSRSELALERHKKRLLQKKAKENSGGRGW</sequence>
<keyword evidence="2" id="KW-0175">Coiled coil</keyword>
<feature type="compositionally biased region" description="Low complexity" evidence="3">
    <location>
        <begin position="1302"/>
        <end position="1312"/>
    </location>
</feature>
<feature type="region of interest" description="Disordered" evidence="3">
    <location>
        <begin position="1146"/>
        <end position="1245"/>
    </location>
</feature>
<dbReference type="PANTHER" id="PTHR47972:SF28">
    <property type="entry name" value="KINESIN-LIKE PROTEIN KLP-3"/>
    <property type="match status" value="1"/>
</dbReference>
<feature type="coiled-coil region" evidence="2">
    <location>
        <begin position="564"/>
        <end position="598"/>
    </location>
</feature>
<dbReference type="InterPro" id="IPR027417">
    <property type="entry name" value="P-loop_NTPase"/>
</dbReference>
<feature type="compositionally biased region" description="Basic and acidic residues" evidence="3">
    <location>
        <begin position="1146"/>
        <end position="1173"/>
    </location>
</feature>
<feature type="region of interest" description="Disordered" evidence="3">
    <location>
        <begin position="147"/>
        <end position="248"/>
    </location>
</feature>
<protein>
    <recommendedName>
        <fullName evidence="4">Kinesin motor domain-containing protein</fullName>
    </recommendedName>
</protein>
<feature type="region of interest" description="Disordered" evidence="3">
    <location>
        <begin position="1287"/>
        <end position="1340"/>
    </location>
</feature>
<feature type="compositionally biased region" description="Basic and acidic residues" evidence="3">
    <location>
        <begin position="520"/>
        <end position="534"/>
    </location>
</feature>
<dbReference type="EMBL" id="HBGN01031339">
    <property type="protein sequence ID" value="CAD9348004.1"/>
    <property type="molecule type" value="Transcribed_RNA"/>
</dbReference>
<evidence type="ECO:0000256" key="2">
    <source>
        <dbReference type="SAM" id="Coils"/>
    </source>
</evidence>
<evidence type="ECO:0000259" key="4">
    <source>
        <dbReference type="PROSITE" id="PS50067"/>
    </source>
</evidence>
<feature type="compositionally biased region" description="Low complexity" evidence="3">
    <location>
        <begin position="1193"/>
        <end position="1204"/>
    </location>
</feature>
<feature type="region of interest" description="Disordered" evidence="3">
    <location>
        <begin position="520"/>
        <end position="543"/>
    </location>
</feature>
<name>A0A6U3TSP6_9STRA</name>
<comment type="similarity">
    <text evidence="1">Belongs to the TRAFAC class myosin-kinesin ATPase superfamily. Kinesin family.</text>
</comment>
<dbReference type="InterPro" id="IPR001752">
    <property type="entry name" value="Kinesin_motor_dom"/>
</dbReference>
<dbReference type="InterPro" id="IPR027640">
    <property type="entry name" value="Kinesin-like_fam"/>
</dbReference>